<proteinExistence type="predicted"/>
<reference evidence="7 9" key="1">
    <citation type="journal article" date="2011" name="Nature">
        <title>The Medicago genome provides insight into the evolution of rhizobial symbioses.</title>
        <authorList>
            <person name="Young N.D."/>
            <person name="Debelle F."/>
            <person name="Oldroyd G.E."/>
            <person name="Geurts R."/>
            <person name="Cannon S.B."/>
            <person name="Udvardi M.K."/>
            <person name="Benedito V.A."/>
            <person name="Mayer K.F."/>
            <person name="Gouzy J."/>
            <person name="Schoof H."/>
            <person name="Van de Peer Y."/>
            <person name="Proost S."/>
            <person name="Cook D.R."/>
            <person name="Meyers B.C."/>
            <person name="Spannagl M."/>
            <person name="Cheung F."/>
            <person name="De Mita S."/>
            <person name="Krishnakumar V."/>
            <person name="Gundlach H."/>
            <person name="Zhou S."/>
            <person name="Mudge J."/>
            <person name="Bharti A.K."/>
            <person name="Murray J.D."/>
            <person name="Naoumkina M.A."/>
            <person name="Rosen B."/>
            <person name="Silverstein K.A."/>
            <person name="Tang H."/>
            <person name="Rombauts S."/>
            <person name="Zhao P.X."/>
            <person name="Zhou P."/>
            <person name="Barbe V."/>
            <person name="Bardou P."/>
            <person name="Bechner M."/>
            <person name="Bellec A."/>
            <person name="Berger A."/>
            <person name="Berges H."/>
            <person name="Bidwell S."/>
            <person name="Bisseling T."/>
            <person name="Choisne N."/>
            <person name="Couloux A."/>
            <person name="Denny R."/>
            <person name="Deshpande S."/>
            <person name="Dai X."/>
            <person name="Doyle J.J."/>
            <person name="Dudez A.M."/>
            <person name="Farmer A.D."/>
            <person name="Fouteau S."/>
            <person name="Franken C."/>
            <person name="Gibelin C."/>
            <person name="Gish J."/>
            <person name="Goldstein S."/>
            <person name="Gonzalez A.J."/>
            <person name="Green P.J."/>
            <person name="Hallab A."/>
            <person name="Hartog M."/>
            <person name="Hua A."/>
            <person name="Humphray S.J."/>
            <person name="Jeong D.H."/>
            <person name="Jing Y."/>
            <person name="Jocker A."/>
            <person name="Kenton S.M."/>
            <person name="Kim D.J."/>
            <person name="Klee K."/>
            <person name="Lai H."/>
            <person name="Lang C."/>
            <person name="Lin S."/>
            <person name="Macmil S.L."/>
            <person name="Magdelenat G."/>
            <person name="Matthews L."/>
            <person name="McCorrison J."/>
            <person name="Monaghan E.L."/>
            <person name="Mun J.H."/>
            <person name="Najar F.Z."/>
            <person name="Nicholson C."/>
            <person name="Noirot C."/>
            <person name="O'Bleness M."/>
            <person name="Paule C.R."/>
            <person name="Poulain J."/>
            <person name="Prion F."/>
            <person name="Qin B."/>
            <person name="Qu C."/>
            <person name="Retzel E.F."/>
            <person name="Riddle C."/>
            <person name="Sallet E."/>
            <person name="Samain S."/>
            <person name="Samson N."/>
            <person name="Sanders I."/>
            <person name="Saurat O."/>
            <person name="Scarpelli C."/>
            <person name="Schiex T."/>
            <person name="Segurens B."/>
            <person name="Severin A.J."/>
            <person name="Sherrier D.J."/>
            <person name="Shi R."/>
            <person name="Sims S."/>
            <person name="Singer S.R."/>
            <person name="Sinharoy S."/>
            <person name="Sterck L."/>
            <person name="Viollet A."/>
            <person name="Wang B.B."/>
            <person name="Wang K."/>
            <person name="Wang M."/>
            <person name="Wang X."/>
            <person name="Warfsmann J."/>
            <person name="Weissenbach J."/>
            <person name="White D.D."/>
            <person name="White J.D."/>
            <person name="Wiley G.B."/>
            <person name="Wincker P."/>
            <person name="Xing Y."/>
            <person name="Yang L."/>
            <person name="Yao Z."/>
            <person name="Ying F."/>
            <person name="Zhai J."/>
            <person name="Zhou L."/>
            <person name="Zuber A."/>
            <person name="Denarie J."/>
            <person name="Dixon R.A."/>
            <person name="May G.D."/>
            <person name="Schwartz D.C."/>
            <person name="Rogers J."/>
            <person name="Quetier F."/>
            <person name="Town C.D."/>
            <person name="Roe B.A."/>
        </authorList>
    </citation>
    <scope>NUCLEOTIDE SEQUENCE [LARGE SCALE GENOMIC DNA]</scope>
    <source>
        <strain evidence="7">A17</strain>
        <strain evidence="8 9">cv. Jemalong A17</strain>
    </source>
</reference>
<evidence type="ECO:0000256" key="3">
    <source>
        <dbReference type="ARBA" id="ARBA00022882"/>
    </source>
</evidence>
<evidence type="ECO:0000256" key="4">
    <source>
        <dbReference type="ARBA" id="ARBA00022958"/>
    </source>
</evidence>
<keyword evidence="3" id="KW-0851">Voltage-gated channel</keyword>
<keyword evidence="4" id="KW-0630">Potassium</keyword>
<dbReference type="PaxDb" id="3880-AES91420"/>
<sequence>MALYTTCVSPVVFGFLKKPQAHILNIINNFIQVLVDLDIFLNFFVIMLRYLRTWFTLHVMCNISPRITEMLIYTTYLTYGILRLLQYLWNIGKVHAFLSKFEDDIRYNFVGFRCGKYVASSYRFRSTIFRTVHLRDLHANVVEMAFIILFKLMKMGLAGYVLGSVLGCIRSL</sequence>
<name>G7JU78_MEDTR</name>
<feature type="transmembrane region" description="Helical" evidence="6">
    <location>
        <begin position="71"/>
        <end position="89"/>
    </location>
</feature>
<keyword evidence="5 7" id="KW-0407">Ion channel</keyword>
<feature type="transmembrane region" description="Helical" evidence="6">
    <location>
        <begin position="144"/>
        <end position="169"/>
    </location>
</feature>
<organism evidence="7 9">
    <name type="scientific">Medicago truncatula</name>
    <name type="common">Barrel medic</name>
    <name type="synonym">Medicago tribuloides</name>
    <dbReference type="NCBI Taxonomy" id="3880"/>
    <lineage>
        <taxon>Eukaryota</taxon>
        <taxon>Viridiplantae</taxon>
        <taxon>Streptophyta</taxon>
        <taxon>Embryophyta</taxon>
        <taxon>Tracheophyta</taxon>
        <taxon>Spermatophyta</taxon>
        <taxon>Magnoliopsida</taxon>
        <taxon>eudicotyledons</taxon>
        <taxon>Gunneridae</taxon>
        <taxon>Pentapetalae</taxon>
        <taxon>rosids</taxon>
        <taxon>fabids</taxon>
        <taxon>Fabales</taxon>
        <taxon>Fabaceae</taxon>
        <taxon>Papilionoideae</taxon>
        <taxon>50 kb inversion clade</taxon>
        <taxon>NPAAA clade</taxon>
        <taxon>Hologalegina</taxon>
        <taxon>IRL clade</taxon>
        <taxon>Trifolieae</taxon>
        <taxon>Medicago</taxon>
    </lineage>
</organism>
<evidence type="ECO:0000313" key="8">
    <source>
        <dbReference type="EnsemblPlants" id="AES91420"/>
    </source>
</evidence>
<dbReference type="Proteomes" id="UP000002051">
    <property type="component" value="Chromosome 4"/>
</dbReference>
<evidence type="ECO:0000256" key="5">
    <source>
        <dbReference type="ARBA" id="ARBA00023303"/>
    </source>
</evidence>
<evidence type="ECO:0000256" key="1">
    <source>
        <dbReference type="ARBA" id="ARBA00022538"/>
    </source>
</evidence>
<keyword evidence="1" id="KW-0633">Potassium transport</keyword>
<dbReference type="AlphaFoldDB" id="G7JU78"/>
<gene>
    <name evidence="7" type="ordered locus">MTR_4g113290</name>
</gene>
<protein>
    <submittedName>
        <fullName evidence="7">Potassium channel AKT1 protein, putative</fullName>
    </submittedName>
</protein>
<dbReference type="PANTHER" id="PTHR45743:SF2">
    <property type="entry name" value="POTASSIUM CHANNEL AKT1"/>
    <property type="match status" value="1"/>
</dbReference>
<evidence type="ECO:0000313" key="7">
    <source>
        <dbReference type="EMBL" id="AES91420.1"/>
    </source>
</evidence>
<dbReference type="EnsemblPlants" id="AES91420">
    <property type="protein sequence ID" value="AES91420"/>
    <property type="gene ID" value="MTR_4g113290"/>
</dbReference>
<accession>G7JU78</accession>
<feature type="transmembrane region" description="Helical" evidence="6">
    <location>
        <begin position="30"/>
        <end position="51"/>
    </location>
</feature>
<reference evidence="7 9" key="2">
    <citation type="journal article" date="2014" name="BMC Genomics">
        <title>An improved genome release (version Mt4.0) for the model legume Medicago truncatula.</title>
        <authorList>
            <person name="Tang H."/>
            <person name="Krishnakumar V."/>
            <person name="Bidwell S."/>
            <person name="Rosen B."/>
            <person name="Chan A."/>
            <person name="Zhou S."/>
            <person name="Gentzbittel L."/>
            <person name="Childs K.L."/>
            <person name="Yandell M."/>
            <person name="Gundlach H."/>
            <person name="Mayer K.F."/>
            <person name="Schwartz D.C."/>
            <person name="Town C.D."/>
        </authorList>
    </citation>
    <scope>GENOME REANNOTATION</scope>
    <source>
        <strain evidence="8 9">cv. Jemalong A17</strain>
    </source>
</reference>
<keyword evidence="2" id="KW-0631">Potassium channel</keyword>
<dbReference type="eggNOG" id="KOG0498">
    <property type="taxonomic scope" value="Eukaryota"/>
</dbReference>
<dbReference type="GO" id="GO:0034702">
    <property type="term" value="C:monoatomic ion channel complex"/>
    <property type="evidence" value="ECO:0007669"/>
    <property type="project" value="UniProtKB-KW"/>
</dbReference>
<dbReference type="PANTHER" id="PTHR45743">
    <property type="entry name" value="POTASSIUM CHANNEL AKT1"/>
    <property type="match status" value="1"/>
</dbReference>
<keyword evidence="9" id="KW-1185">Reference proteome</keyword>
<keyword evidence="3" id="KW-0406">Ion transport</keyword>
<keyword evidence="6" id="KW-0812">Transmembrane</keyword>
<keyword evidence="3" id="KW-0813">Transport</keyword>
<dbReference type="HOGENOM" id="CLU_1557584_0_0_1"/>
<evidence type="ECO:0000313" key="9">
    <source>
        <dbReference type="Proteomes" id="UP000002051"/>
    </source>
</evidence>
<evidence type="ECO:0000256" key="6">
    <source>
        <dbReference type="SAM" id="Phobius"/>
    </source>
</evidence>
<dbReference type="EMBL" id="CM001220">
    <property type="protein sequence ID" value="AES91420.1"/>
    <property type="molecule type" value="Genomic_DNA"/>
</dbReference>
<keyword evidence="6" id="KW-0472">Membrane</keyword>
<keyword evidence="6" id="KW-1133">Transmembrane helix</keyword>
<dbReference type="InterPro" id="IPR045319">
    <property type="entry name" value="KAT/AKT"/>
</dbReference>
<evidence type="ECO:0000256" key="2">
    <source>
        <dbReference type="ARBA" id="ARBA00022826"/>
    </source>
</evidence>
<reference evidence="8" key="3">
    <citation type="submission" date="2015-04" db="UniProtKB">
        <authorList>
            <consortium name="EnsemblPlants"/>
        </authorList>
    </citation>
    <scope>IDENTIFICATION</scope>
    <source>
        <strain evidence="8">cv. Jemalong A17</strain>
    </source>
</reference>
<dbReference type="STRING" id="3880.G7JU78"/>
<dbReference type="GO" id="GO:0005249">
    <property type="term" value="F:voltage-gated potassium channel activity"/>
    <property type="evidence" value="ECO:0007669"/>
    <property type="project" value="InterPro"/>
</dbReference>